<dbReference type="Proteomes" id="UP000325466">
    <property type="component" value="Unassembled WGS sequence"/>
</dbReference>
<protein>
    <submittedName>
        <fullName evidence="2">Uncharacterized protein</fullName>
    </submittedName>
</protein>
<proteinExistence type="predicted"/>
<evidence type="ECO:0000313" key="3">
    <source>
        <dbReference type="Proteomes" id="UP000325466"/>
    </source>
</evidence>
<name>A0ABQ0YJX4_9NOCA</name>
<comment type="caution">
    <text evidence="2">The sequence shown here is derived from an EMBL/GenBank/DDBJ whole genome shotgun (WGS) entry which is preliminary data.</text>
</comment>
<evidence type="ECO:0000256" key="1">
    <source>
        <dbReference type="SAM" id="MobiDB-lite"/>
    </source>
</evidence>
<feature type="compositionally biased region" description="Polar residues" evidence="1">
    <location>
        <begin position="10"/>
        <end position="19"/>
    </location>
</feature>
<feature type="region of interest" description="Disordered" evidence="1">
    <location>
        <begin position="54"/>
        <end position="79"/>
    </location>
</feature>
<feature type="compositionally biased region" description="Polar residues" evidence="1">
    <location>
        <begin position="59"/>
        <end position="68"/>
    </location>
</feature>
<dbReference type="EMBL" id="BLAH01000076">
    <property type="protein sequence ID" value="GES36788.1"/>
    <property type="molecule type" value="Genomic_DNA"/>
</dbReference>
<reference evidence="2 3" key="1">
    <citation type="journal article" date="2018" name="Biodegradation">
        <title>1,4-Dioxane degradation characteristics of Rhodococcus aetherivorans JCM 14343.</title>
        <authorList>
            <person name="Inoue D."/>
            <person name="Tsunoda T."/>
            <person name="Yamamoto N."/>
            <person name="Ike M."/>
            <person name="Sei K."/>
        </authorList>
    </citation>
    <scope>NUCLEOTIDE SEQUENCE [LARGE SCALE GENOMIC DNA]</scope>
    <source>
        <strain evidence="2 3">JCM 14343</strain>
    </source>
</reference>
<sequence length="79" mass="8194">MTVERLHRSLPSSGTSSVGISPRCGCGVSAQRDTFSEAGFGTGVRTHRVPVCVPAGSVTPPSRTSGARTTAHRSAISRR</sequence>
<organism evidence="2 3">
    <name type="scientific">Rhodococcus aetherivorans</name>
    <dbReference type="NCBI Taxonomy" id="191292"/>
    <lineage>
        <taxon>Bacteria</taxon>
        <taxon>Bacillati</taxon>
        <taxon>Actinomycetota</taxon>
        <taxon>Actinomycetes</taxon>
        <taxon>Mycobacteriales</taxon>
        <taxon>Nocardiaceae</taxon>
        <taxon>Rhodococcus</taxon>
    </lineage>
</organism>
<gene>
    <name evidence="2" type="ORF">RAJCM14343_2041</name>
</gene>
<evidence type="ECO:0000313" key="2">
    <source>
        <dbReference type="EMBL" id="GES36788.1"/>
    </source>
</evidence>
<keyword evidence="3" id="KW-1185">Reference proteome</keyword>
<accession>A0ABQ0YJX4</accession>
<feature type="region of interest" description="Disordered" evidence="1">
    <location>
        <begin position="1"/>
        <end position="23"/>
    </location>
</feature>